<evidence type="ECO:0000256" key="2">
    <source>
        <dbReference type="ARBA" id="ARBA00022475"/>
    </source>
</evidence>
<feature type="region of interest" description="Disordered" evidence="17">
    <location>
        <begin position="270"/>
        <end position="334"/>
    </location>
</feature>
<dbReference type="PANTHER" id="PTHR37838">
    <property type="entry name" value="NA(+)-TRANSLOCATING NADH-QUINONE REDUCTASE SUBUNIT C"/>
    <property type="match status" value="1"/>
</dbReference>
<dbReference type="RefSeq" id="WP_008686827.1">
    <property type="nucleotide sequence ID" value="NZ_ANOH01000404.1"/>
</dbReference>
<dbReference type="PANTHER" id="PTHR37838:SF1">
    <property type="entry name" value="NA(+)-TRANSLOCATING NADH-QUINONE REDUCTASE SUBUNIT C"/>
    <property type="match status" value="1"/>
</dbReference>
<keyword evidence="1 16" id="KW-0813">Transport</keyword>
<dbReference type="HAMAP" id="MF_00427">
    <property type="entry name" value="NqrC"/>
    <property type="match status" value="1"/>
</dbReference>
<dbReference type="EMBL" id="ANOH01000404">
    <property type="protein sequence ID" value="EMI52805.1"/>
    <property type="molecule type" value="Genomic_DNA"/>
</dbReference>
<comment type="caution">
    <text evidence="16">Lacks conserved residue(s) required for the propagation of feature annotation.</text>
</comment>
<evidence type="ECO:0000259" key="19">
    <source>
        <dbReference type="SMART" id="SM00900"/>
    </source>
</evidence>
<evidence type="ECO:0000256" key="11">
    <source>
        <dbReference type="ARBA" id="ARBA00023053"/>
    </source>
</evidence>
<comment type="similarity">
    <text evidence="16">Belongs to the NqrC family.</text>
</comment>
<feature type="compositionally biased region" description="Basic and acidic residues" evidence="17">
    <location>
        <begin position="299"/>
        <end position="310"/>
    </location>
</feature>
<sequence length="334" mass="36246">MPAKDSVPGTILIAALLCVVCSLAVSAAAVALRPYQIANEVLDQQKNILDAAGLPTDEFGKPASELSKNEIDNLYTWVSEQMVDLDTGEENNEMDPTKFDLVESATDPTLSTEIVPDPYDPGEDRRPKTMKVYFVRKNGEGPIRQVVLPIYGKGLWGTLYGYLALKSDLETIQGITFYQHKETPGLGGEVDNPAWKAQWNGLKLYDENGEPAAQVFKGPAPDADPYSVDGLSGATITSRGVTALVQYWASEQGYGPFLKKLAEKMQQESAEADTASVSRPTNDLSAEAVRRAPLLTDAARNDTRSNETRLSDTLLTDTLPNDKLPTTSTMKVGA</sequence>
<keyword evidence="3" id="KW-0997">Cell inner membrane</keyword>
<keyword evidence="14 16" id="KW-0472">Membrane</keyword>
<dbReference type="SMART" id="SM00900">
    <property type="entry name" value="FMN_bind"/>
    <property type="match status" value="1"/>
</dbReference>
<dbReference type="Proteomes" id="UP000011885">
    <property type="component" value="Unassembled WGS sequence"/>
</dbReference>
<proteinExistence type="inferred from homology"/>
<evidence type="ECO:0000256" key="14">
    <source>
        <dbReference type="ARBA" id="ARBA00023136"/>
    </source>
</evidence>
<keyword evidence="21" id="KW-1185">Reference proteome</keyword>
<feature type="signal peptide" evidence="18">
    <location>
        <begin position="1"/>
        <end position="27"/>
    </location>
</feature>
<evidence type="ECO:0000256" key="10">
    <source>
        <dbReference type="ARBA" id="ARBA00023027"/>
    </source>
</evidence>
<dbReference type="Pfam" id="PF04205">
    <property type="entry name" value="FMN_bind"/>
    <property type="match status" value="1"/>
</dbReference>
<comment type="caution">
    <text evidence="20">The sequence shown here is derived from an EMBL/GenBank/DDBJ whole genome shotgun (WGS) entry which is preliminary data.</text>
</comment>
<name>M5TUG7_9BACT</name>
<keyword evidence="6 16" id="KW-0288">FMN</keyword>
<evidence type="ECO:0000256" key="3">
    <source>
        <dbReference type="ARBA" id="ARBA00022519"/>
    </source>
</evidence>
<comment type="subunit">
    <text evidence="16">Composed of six subunits; NqrA, NqrB, NqrC, NqrD, NqrE and NqrF.</text>
</comment>
<comment type="cofactor">
    <cofactor evidence="16">
        <name>FMN</name>
        <dbReference type="ChEBI" id="CHEBI:58210"/>
    </cofactor>
</comment>
<keyword evidence="7 16" id="KW-0812">Transmembrane</keyword>
<dbReference type="GO" id="GO:0010181">
    <property type="term" value="F:FMN binding"/>
    <property type="evidence" value="ECO:0007669"/>
    <property type="project" value="UniProtKB-UniRule"/>
</dbReference>
<dbReference type="NCBIfam" id="TIGR01938">
    <property type="entry name" value="nqrC"/>
    <property type="match status" value="1"/>
</dbReference>
<feature type="compositionally biased region" description="Polar residues" evidence="17">
    <location>
        <begin position="275"/>
        <end position="284"/>
    </location>
</feature>
<comment type="subcellular location">
    <subcellularLocation>
        <location evidence="16">Cell membrane</location>
        <topology evidence="16">Single-pass membrane protein</topology>
    </subcellularLocation>
</comment>
<dbReference type="InterPro" id="IPR010204">
    <property type="entry name" value="NqrC"/>
</dbReference>
<dbReference type="AlphaFoldDB" id="M5TUG7"/>
<evidence type="ECO:0000256" key="17">
    <source>
        <dbReference type="SAM" id="MobiDB-lite"/>
    </source>
</evidence>
<feature type="chain" id="PRO_5004072537" description="Na(+)-translocating NADH-quinone reductase subunit C" evidence="18">
    <location>
        <begin position="28"/>
        <end position="334"/>
    </location>
</feature>
<keyword evidence="13 16" id="KW-0830">Ubiquinone</keyword>
<evidence type="ECO:0000313" key="20">
    <source>
        <dbReference type="EMBL" id="EMI52805.1"/>
    </source>
</evidence>
<dbReference type="EC" id="7.2.1.1" evidence="16"/>
<protein>
    <recommendedName>
        <fullName evidence="16">Na(+)-translocating NADH-quinone reductase subunit C</fullName>
        <shortName evidence="16">Na(+)-NQR subunit C</shortName>
        <shortName evidence="16">Na(+)-translocating NQR subunit C</shortName>
        <ecNumber evidence="16">7.2.1.1</ecNumber>
    </recommendedName>
    <alternativeName>
        <fullName evidence="16">NQR complex subunit C</fullName>
    </alternativeName>
    <alternativeName>
        <fullName evidence="16">NQR-1 subunit C</fullName>
    </alternativeName>
</protein>
<evidence type="ECO:0000256" key="16">
    <source>
        <dbReference type="HAMAP-Rule" id="MF_00427"/>
    </source>
</evidence>
<evidence type="ECO:0000256" key="18">
    <source>
        <dbReference type="SAM" id="SignalP"/>
    </source>
</evidence>
<comment type="function">
    <text evidence="16">NQR complex catalyzes the reduction of ubiquinone-1 to ubiquinol by two successive reactions, coupled with the transport of Na(+) ions from the cytoplasm to the periplasm. NqrA to NqrE are probably involved in the second step, the conversion of ubisemiquinone to ubiquinol.</text>
</comment>
<evidence type="ECO:0000313" key="21">
    <source>
        <dbReference type="Proteomes" id="UP000011885"/>
    </source>
</evidence>
<evidence type="ECO:0000256" key="1">
    <source>
        <dbReference type="ARBA" id="ARBA00022448"/>
    </source>
</evidence>
<dbReference type="GO" id="GO:0016655">
    <property type="term" value="F:oxidoreductase activity, acting on NAD(P)H, quinone or similar compound as acceptor"/>
    <property type="evidence" value="ECO:0007669"/>
    <property type="project" value="UniProtKB-UniRule"/>
</dbReference>
<feature type="domain" description="FMN-binding" evidence="19">
    <location>
        <begin position="154"/>
        <end position="252"/>
    </location>
</feature>
<keyword evidence="8 16" id="KW-1278">Translocase</keyword>
<evidence type="ECO:0000256" key="13">
    <source>
        <dbReference type="ARBA" id="ARBA00023075"/>
    </source>
</evidence>
<evidence type="ECO:0000256" key="5">
    <source>
        <dbReference type="ARBA" id="ARBA00022630"/>
    </source>
</evidence>
<evidence type="ECO:0000256" key="7">
    <source>
        <dbReference type="ARBA" id="ARBA00022692"/>
    </source>
</evidence>
<keyword evidence="4 16" id="KW-0597">Phosphoprotein</keyword>
<reference evidence="20 21" key="1">
    <citation type="journal article" date="2013" name="Mar. Genomics">
        <title>Expression of sulfatases in Rhodopirellula baltica and the diversity of sulfatases in the genus Rhodopirellula.</title>
        <authorList>
            <person name="Wegner C.E."/>
            <person name="Richter-Heitmann T."/>
            <person name="Klindworth A."/>
            <person name="Klockow C."/>
            <person name="Richter M."/>
            <person name="Achstetter T."/>
            <person name="Glockner F.O."/>
            <person name="Harder J."/>
        </authorList>
    </citation>
    <scope>NUCLEOTIDE SEQUENCE [LARGE SCALE GENOMIC DNA]</scope>
    <source>
        <strain evidence="20 21">SM41</strain>
    </source>
</reference>
<dbReference type="InterPro" id="IPR007329">
    <property type="entry name" value="FMN-bd"/>
</dbReference>
<evidence type="ECO:0000256" key="6">
    <source>
        <dbReference type="ARBA" id="ARBA00022643"/>
    </source>
</evidence>
<comment type="catalytic activity">
    <reaction evidence="16">
        <text>a ubiquinone + n Na(+)(in) + NADH + H(+) = a ubiquinol + n Na(+)(out) + NAD(+)</text>
        <dbReference type="Rhea" id="RHEA:47748"/>
        <dbReference type="Rhea" id="RHEA-COMP:9565"/>
        <dbReference type="Rhea" id="RHEA-COMP:9566"/>
        <dbReference type="ChEBI" id="CHEBI:15378"/>
        <dbReference type="ChEBI" id="CHEBI:16389"/>
        <dbReference type="ChEBI" id="CHEBI:17976"/>
        <dbReference type="ChEBI" id="CHEBI:29101"/>
        <dbReference type="ChEBI" id="CHEBI:57540"/>
        <dbReference type="ChEBI" id="CHEBI:57945"/>
        <dbReference type="EC" id="7.2.1.1"/>
    </reaction>
</comment>
<keyword evidence="2 16" id="KW-1003">Cell membrane</keyword>
<keyword evidence="11 16" id="KW-0915">Sodium</keyword>
<evidence type="ECO:0000256" key="12">
    <source>
        <dbReference type="ARBA" id="ARBA00023065"/>
    </source>
</evidence>
<keyword evidence="12 16" id="KW-0406">Ion transport</keyword>
<dbReference type="GO" id="GO:0006814">
    <property type="term" value="P:sodium ion transport"/>
    <property type="evidence" value="ECO:0007669"/>
    <property type="project" value="UniProtKB-UniRule"/>
</dbReference>
<keyword evidence="5 16" id="KW-0285">Flavoprotein</keyword>
<keyword evidence="10 16" id="KW-0520">NAD</keyword>
<gene>
    <name evidence="16" type="primary">nqrC</name>
    <name evidence="20" type="ORF">RSSM_05752</name>
</gene>
<dbReference type="GO" id="GO:0005886">
    <property type="term" value="C:plasma membrane"/>
    <property type="evidence" value="ECO:0007669"/>
    <property type="project" value="UniProtKB-SubCell"/>
</dbReference>
<evidence type="ECO:0000256" key="9">
    <source>
        <dbReference type="ARBA" id="ARBA00022989"/>
    </source>
</evidence>
<keyword evidence="15 16" id="KW-0739">Sodium transport</keyword>
<organism evidence="20 21">
    <name type="scientific">Rhodopirellula sallentina SM41</name>
    <dbReference type="NCBI Taxonomy" id="1263870"/>
    <lineage>
        <taxon>Bacteria</taxon>
        <taxon>Pseudomonadati</taxon>
        <taxon>Planctomycetota</taxon>
        <taxon>Planctomycetia</taxon>
        <taxon>Pirellulales</taxon>
        <taxon>Pirellulaceae</taxon>
        <taxon>Rhodopirellula</taxon>
    </lineage>
</organism>
<dbReference type="PATRIC" id="fig|1263870.3.peg.6093"/>
<keyword evidence="9 16" id="KW-1133">Transmembrane helix</keyword>
<evidence type="ECO:0000256" key="15">
    <source>
        <dbReference type="ARBA" id="ARBA00023201"/>
    </source>
</evidence>
<feature type="modified residue" description="FMN phosphoryl threonine" evidence="16">
    <location>
        <position position="235"/>
    </location>
</feature>
<evidence type="ECO:0000256" key="4">
    <source>
        <dbReference type="ARBA" id="ARBA00022553"/>
    </source>
</evidence>
<keyword evidence="18" id="KW-0732">Signal</keyword>
<dbReference type="NCBIfam" id="NF003749">
    <property type="entry name" value="PRK05346.1-5"/>
    <property type="match status" value="1"/>
</dbReference>
<feature type="compositionally biased region" description="Low complexity" evidence="17">
    <location>
        <begin position="311"/>
        <end position="327"/>
    </location>
</feature>
<accession>M5TUG7</accession>
<evidence type="ECO:0000256" key="8">
    <source>
        <dbReference type="ARBA" id="ARBA00022967"/>
    </source>
</evidence>
<dbReference type="OrthoDB" id="9794010at2"/>